<name>A0ACC4E6P6_PURLI</name>
<proteinExistence type="predicted"/>
<sequence>MLFHLVALAAVSSATALPPHYTSDSSAVAPNTTTLDKRDCVPYKNTCAGPSFLRIDDRHAHLTISRCRESHEHSPLISSSVDLNDCLAATSGHLVPGRGFLADCRDLRYSHTTFYANCRYAHEDNALTERAVRIDLNSIICSRGGVLECY</sequence>
<comment type="caution">
    <text evidence="1">The sequence shown here is derived from an EMBL/GenBank/DDBJ whole genome shotgun (WGS) entry which is preliminary data.</text>
</comment>
<accession>A0ACC4E6P6</accession>
<dbReference type="Proteomes" id="UP001638806">
    <property type="component" value="Unassembled WGS sequence"/>
</dbReference>
<protein>
    <submittedName>
        <fullName evidence="1">Uncharacterized protein</fullName>
    </submittedName>
</protein>
<evidence type="ECO:0000313" key="2">
    <source>
        <dbReference type="Proteomes" id="UP001638806"/>
    </source>
</evidence>
<organism evidence="1 2">
    <name type="scientific">Purpureocillium lilacinum</name>
    <name type="common">Paecilomyces lilacinus</name>
    <dbReference type="NCBI Taxonomy" id="33203"/>
    <lineage>
        <taxon>Eukaryota</taxon>
        <taxon>Fungi</taxon>
        <taxon>Dikarya</taxon>
        <taxon>Ascomycota</taxon>
        <taxon>Pezizomycotina</taxon>
        <taxon>Sordariomycetes</taxon>
        <taxon>Hypocreomycetidae</taxon>
        <taxon>Hypocreales</taxon>
        <taxon>Ophiocordycipitaceae</taxon>
        <taxon>Purpureocillium</taxon>
    </lineage>
</organism>
<dbReference type="EMBL" id="JBGNUJ010000002">
    <property type="protein sequence ID" value="KAL3963173.1"/>
    <property type="molecule type" value="Genomic_DNA"/>
</dbReference>
<gene>
    <name evidence="1" type="ORF">ACCO45_000177</name>
</gene>
<evidence type="ECO:0000313" key="1">
    <source>
        <dbReference type="EMBL" id="KAL3963173.1"/>
    </source>
</evidence>
<reference evidence="1" key="1">
    <citation type="submission" date="2024-12" db="EMBL/GenBank/DDBJ databases">
        <title>Comparative genomics and development of molecular markers within Purpureocillium lilacinum and among Purpureocillium species.</title>
        <authorList>
            <person name="Yeh Z.-Y."/>
            <person name="Ni N.-T."/>
            <person name="Lo P.-H."/>
            <person name="Mushyakhwo K."/>
            <person name="Lin C.-F."/>
            <person name="Nai Y.-S."/>
        </authorList>
    </citation>
    <scope>NUCLEOTIDE SEQUENCE</scope>
    <source>
        <strain evidence="1">NCHU-NPUST-175</strain>
    </source>
</reference>
<keyword evidence="2" id="KW-1185">Reference proteome</keyword>